<feature type="compositionally biased region" description="Polar residues" evidence="1">
    <location>
        <begin position="74"/>
        <end position="84"/>
    </location>
</feature>
<sequence length="127" mass="13469">MSLLAWVGLEDETGANTSQSKPINAGVPVVATEQPSNSTGFFGWLDDLGTKIGDTAGRAVDTVSDNWISDLKETNTQAVKTPDQTPAPADNKLPPKPMSFFETNKTYIMWGGVAVLGVAALALAFRK</sequence>
<dbReference type="EMBL" id="MG592616">
    <property type="protein sequence ID" value="AUR98328.1"/>
    <property type="molecule type" value="Genomic_DNA"/>
</dbReference>
<evidence type="ECO:0000313" key="3">
    <source>
        <dbReference type="EMBL" id="AUR98328.1"/>
    </source>
</evidence>
<name>A0A2I7RXD5_9VIRU</name>
<feature type="region of interest" description="Disordered" evidence="1">
    <location>
        <begin position="73"/>
        <end position="96"/>
    </location>
</feature>
<protein>
    <submittedName>
        <fullName evidence="3">TMhelix containing protein</fullName>
    </submittedName>
</protein>
<evidence type="ECO:0000256" key="1">
    <source>
        <dbReference type="SAM" id="MobiDB-lite"/>
    </source>
</evidence>
<reference evidence="3 4" key="1">
    <citation type="submission" date="2017-11" db="EMBL/GenBank/DDBJ databases">
        <title>A major lineage of nontailed dsDNA viruses as unrecognized killers of marine bacteria.</title>
        <authorList>
            <person name="Kauffman K.M."/>
            <person name="Hussain F.A."/>
            <person name="Yang J."/>
            <person name="Arevalo P."/>
            <person name="Brown J.M."/>
            <person name="Chang W.K."/>
            <person name="VanInsberghe D."/>
            <person name="Elsherbini J."/>
            <person name="Cutler M.B."/>
            <person name="Kelly L."/>
            <person name="Polz M.F."/>
        </authorList>
    </citation>
    <scope>NUCLEOTIDE SEQUENCE [LARGE SCALE GENOMIC DNA]</scope>
</reference>
<evidence type="ECO:0000256" key="2">
    <source>
        <dbReference type="SAM" id="Phobius"/>
    </source>
</evidence>
<proteinExistence type="predicted"/>
<dbReference type="Proteomes" id="UP000281050">
    <property type="component" value="Segment"/>
</dbReference>
<keyword evidence="2" id="KW-1133">Transmembrane helix</keyword>
<accession>A0A2I7RXD5</accession>
<feature type="transmembrane region" description="Helical" evidence="2">
    <location>
        <begin position="107"/>
        <end position="125"/>
    </location>
</feature>
<gene>
    <name evidence="3" type="ORF">NVP1249B_12</name>
</gene>
<keyword evidence="2" id="KW-0812">Transmembrane</keyword>
<organism evidence="3 4">
    <name type="scientific">Vibrio phage 1.249.B._10N.261.55.B9</name>
    <dbReference type="NCBI Taxonomy" id="1881269"/>
    <lineage>
        <taxon>Viruses</taxon>
        <taxon>Varidnaviria</taxon>
        <taxon>Abadenavirae</taxon>
        <taxon>Produgelaviricota</taxon>
        <taxon>Belvinaviricetes</taxon>
        <taxon>Vinavirales</taxon>
        <taxon>Autolykiviridae</taxon>
    </lineage>
</organism>
<evidence type="ECO:0000313" key="4">
    <source>
        <dbReference type="Proteomes" id="UP000281050"/>
    </source>
</evidence>
<keyword evidence="2" id="KW-0472">Membrane</keyword>